<dbReference type="STRING" id="1121451.DESAM_20974"/>
<dbReference type="HOGENOM" id="CLU_743414_0_0_7"/>
<feature type="transmembrane region" description="Helical" evidence="1">
    <location>
        <begin position="221"/>
        <end position="240"/>
    </location>
</feature>
<dbReference type="EMBL" id="FO203522">
    <property type="protein sequence ID" value="CCO23261.1"/>
    <property type="molecule type" value="Genomic_DNA"/>
</dbReference>
<name>L0RCF6_9BACT</name>
<organism evidence="2 3">
    <name type="scientific">Maridesulfovibrio hydrothermalis AM13 = DSM 14728</name>
    <dbReference type="NCBI Taxonomy" id="1121451"/>
    <lineage>
        <taxon>Bacteria</taxon>
        <taxon>Pseudomonadati</taxon>
        <taxon>Thermodesulfobacteriota</taxon>
        <taxon>Desulfovibrionia</taxon>
        <taxon>Desulfovibrionales</taxon>
        <taxon>Desulfovibrionaceae</taxon>
        <taxon>Maridesulfovibrio</taxon>
    </lineage>
</organism>
<dbReference type="Proteomes" id="UP000010808">
    <property type="component" value="Chromosome"/>
</dbReference>
<evidence type="ECO:0000313" key="3">
    <source>
        <dbReference type="Proteomes" id="UP000010808"/>
    </source>
</evidence>
<dbReference type="KEGG" id="dhy:DESAM_20974"/>
<accession>L0RCF6</accession>
<proteinExistence type="predicted"/>
<reference evidence="2 3" key="1">
    <citation type="submission" date="2012-10" db="EMBL/GenBank/DDBJ databases">
        <authorList>
            <person name="Genoscope - CEA"/>
        </authorList>
    </citation>
    <scope>NUCLEOTIDE SEQUENCE [LARGE SCALE GENOMIC DNA]</scope>
    <source>
        <strain evidence="3">AM13 / DSM 14728</strain>
    </source>
</reference>
<protein>
    <submittedName>
        <fullName evidence="2">Uncharacterized protein</fullName>
    </submittedName>
</protein>
<keyword evidence="1" id="KW-0812">Transmembrane</keyword>
<evidence type="ECO:0000313" key="2">
    <source>
        <dbReference type="EMBL" id="CCO23261.1"/>
    </source>
</evidence>
<gene>
    <name evidence="2" type="ORF">DESAM_20974</name>
</gene>
<dbReference type="AlphaFoldDB" id="L0RCF6"/>
<dbReference type="PATRIC" id="fig|1121451.3.peg.1244"/>
<keyword evidence="1" id="KW-0472">Membrane</keyword>
<dbReference type="OrthoDB" id="5460082at2"/>
<dbReference type="RefSeq" id="WP_015335866.1">
    <property type="nucleotide sequence ID" value="NC_020055.1"/>
</dbReference>
<keyword evidence="1" id="KW-1133">Transmembrane helix</keyword>
<sequence length="372" mass="40790">MASKKIIHILTFKGNEHQWMLFDGETLSGSQGPAEKNRNPVIALLPDPLFFFFKPRGVTKSRHAKSATLMQMNYSFPMQDTGFNVLRPSGGAVLGYTSHDLLDRFLDRHREVLSKATVLTTDFVVCWRAAISEGLSVWNWKGQGGMRILASGDEFTYFRGSEDEFSSRFDRLGLDGTPEEINLEAACSILNKNKIRWARLNLAAGKKAGSEKGAVIDYKPFIVSAVLVSLIGLLFIVGQFHRWKQSQDKATEWRTKLKDVYVSALGPSPGSDPYGKILYKLDQLKSGGTGGGGVDVLGLLAALSQSAPVGIEIEGINLGADSGNIRGKVGSYEELDTMMEKLAANAQFNFILEQANNVDGGISISLRAEYNR</sequence>
<dbReference type="eggNOG" id="ENOG50317SZ">
    <property type="taxonomic scope" value="Bacteria"/>
</dbReference>
<keyword evidence="3" id="KW-1185">Reference proteome</keyword>
<evidence type="ECO:0000256" key="1">
    <source>
        <dbReference type="SAM" id="Phobius"/>
    </source>
</evidence>